<dbReference type="AlphaFoldDB" id="A0A1I4JVD9"/>
<dbReference type="CDD" id="cd02440">
    <property type="entry name" value="AdoMet_MTases"/>
    <property type="match status" value="1"/>
</dbReference>
<keyword evidence="3" id="KW-1185">Reference proteome</keyword>
<organism evidence="2 3">
    <name type="scientific">Shimia aestuarii</name>
    <dbReference type="NCBI Taxonomy" id="254406"/>
    <lineage>
        <taxon>Bacteria</taxon>
        <taxon>Pseudomonadati</taxon>
        <taxon>Pseudomonadota</taxon>
        <taxon>Alphaproteobacteria</taxon>
        <taxon>Rhodobacterales</taxon>
        <taxon>Roseobacteraceae</taxon>
    </lineage>
</organism>
<dbReference type="Pfam" id="PF08241">
    <property type="entry name" value="Methyltransf_11"/>
    <property type="match status" value="1"/>
</dbReference>
<keyword evidence="2" id="KW-0808">Transferase</keyword>
<dbReference type="STRING" id="254406.SAMN04488042_1011191"/>
<evidence type="ECO:0000259" key="1">
    <source>
        <dbReference type="Pfam" id="PF08241"/>
    </source>
</evidence>
<reference evidence="2 3" key="1">
    <citation type="submission" date="2016-10" db="EMBL/GenBank/DDBJ databases">
        <authorList>
            <person name="de Groot N.N."/>
        </authorList>
    </citation>
    <scope>NUCLEOTIDE SEQUENCE [LARGE SCALE GENOMIC DNA]</scope>
    <source>
        <strain evidence="2 3">DSM 15283</strain>
    </source>
</reference>
<dbReference type="PANTHER" id="PTHR43591">
    <property type="entry name" value="METHYLTRANSFERASE"/>
    <property type="match status" value="1"/>
</dbReference>
<name>A0A1I4JVD9_9RHOB</name>
<dbReference type="Proteomes" id="UP000199144">
    <property type="component" value="Unassembled WGS sequence"/>
</dbReference>
<evidence type="ECO:0000313" key="3">
    <source>
        <dbReference type="Proteomes" id="UP000199144"/>
    </source>
</evidence>
<evidence type="ECO:0000313" key="2">
    <source>
        <dbReference type="EMBL" id="SFL70424.1"/>
    </source>
</evidence>
<dbReference type="SUPFAM" id="SSF53335">
    <property type="entry name" value="S-adenosyl-L-methionine-dependent methyltransferases"/>
    <property type="match status" value="1"/>
</dbReference>
<dbReference type="GO" id="GO:0032259">
    <property type="term" value="P:methylation"/>
    <property type="evidence" value="ECO:0007669"/>
    <property type="project" value="UniProtKB-KW"/>
</dbReference>
<dbReference type="EMBL" id="FOTQ01000001">
    <property type="protein sequence ID" value="SFL70424.1"/>
    <property type="molecule type" value="Genomic_DNA"/>
</dbReference>
<gene>
    <name evidence="2" type="ORF">SAMN04488042_1011191</name>
</gene>
<dbReference type="GO" id="GO:0008757">
    <property type="term" value="F:S-adenosylmethionine-dependent methyltransferase activity"/>
    <property type="evidence" value="ECO:0007669"/>
    <property type="project" value="InterPro"/>
</dbReference>
<dbReference type="InterPro" id="IPR013216">
    <property type="entry name" value="Methyltransf_11"/>
</dbReference>
<dbReference type="Gene3D" id="3.40.50.150">
    <property type="entry name" value="Vaccinia Virus protein VP39"/>
    <property type="match status" value="1"/>
</dbReference>
<dbReference type="PANTHER" id="PTHR43591:SF110">
    <property type="entry name" value="RHODANESE DOMAIN-CONTAINING PROTEIN"/>
    <property type="match status" value="1"/>
</dbReference>
<keyword evidence="2" id="KW-0489">Methyltransferase</keyword>
<sequence>MSPKKDPNLEAAYSLKTPQDSRRLYRDWAQTYDTGFAQASDYVLPREVARYFVEAGGVGPVLDVGAGTGLCGAILTALGTTPCDATDISQEMLDVADTKSIYRTLFVGDLTKRLPVEDATYDGIVSSGTFTNGHVGPDALDELLRITRPGALFALSIHERHFETVGFRAKLDALSDRICDLHLPKARVYGESAHGPHKDDRCFIALFHRL</sequence>
<protein>
    <submittedName>
        <fullName evidence="2">Methyltransferase domain-containing protein</fullName>
    </submittedName>
</protein>
<proteinExistence type="predicted"/>
<dbReference type="InterPro" id="IPR029063">
    <property type="entry name" value="SAM-dependent_MTases_sf"/>
</dbReference>
<accession>A0A1I4JVD9</accession>
<feature type="domain" description="Methyltransferase type 11" evidence="1">
    <location>
        <begin position="62"/>
        <end position="154"/>
    </location>
</feature>
<dbReference type="OrthoDB" id="9807911at2"/>
<dbReference type="RefSeq" id="WP_093091771.1">
    <property type="nucleotide sequence ID" value="NZ_FOTQ01000001.1"/>
</dbReference>